<protein>
    <recommendedName>
        <fullName evidence="5">Peptidase C1A papain C-terminal domain-containing protein</fullName>
    </recommendedName>
</protein>
<evidence type="ECO:0000259" key="5">
    <source>
        <dbReference type="SMART" id="SM00645"/>
    </source>
</evidence>
<feature type="compositionally biased region" description="Low complexity" evidence="3">
    <location>
        <begin position="174"/>
        <end position="185"/>
    </location>
</feature>
<feature type="chain" id="PRO_5005187872" description="Peptidase C1A papain C-terminal domain-containing protein" evidence="4">
    <location>
        <begin position="23"/>
        <end position="914"/>
    </location>
</feature>
<proteinExistence type="inferred from homology"/>
<dbReference type="InterPro" id="IPR013128">
    <property type="entry name" value="Peptidase_C1A"/>
</dbReference>
<dbReference type="EMBL" id="CDMZ01000011">
    <property type="protein sequence ID" value="CEM04415.1"/>
    <property type="molecule type" value="Genomic_DNA"/>
</dbReference>
<dbReference type="Gene3D" id="3.90.70.10">
    <property type="entry name" value="Cysteine proteinases"/>
    <property type="match status" value="1"/>
</dbReference>
<dbReference type="GO" id="GO:0008234">
    <property type="term" value="F:cysteine-type peptidase activity"/>
    <property type="evidence" value="ECO:0007669"/>
    <property type="project" value="InterPro"/>
</dbReference>
<sequence>MAPSATFRTVLCWLFGVSFVNGDLPVHCLHGHVQGEWTFHVGKWITEGKKDSYCGFEVPDSENHPNRPTQRPPLPSTSPFKEEFSFKIKMDAAGGEVLPSSDGSDVTVVPGLSISSNQQTGGSAFAYHDVSWTMVYDMALHVQVAAYSDSNAQSDLRQASFVAFFKYLTGSEGSTDTSSPPSAASIPFQEPSPSFGDASGSSFCFASMVGLADLEPAPGLPGGKFCWWGERSDTKGASSMSHNVVSFANLDLAYRIQQDYVEAALLKHWQFFSSDLLPHLSLKADPEDVGGVSLPRKETKNEMTIEALAKAVAANMGLITPQSNTHTVKIVHTHTVTNNFTTSMTTGVITPVSFLERKEREGDVKKTHQHNNRRKSSSVTSSLRRPSSASAVLHDSFAVRKPLRSLRSSETQMLHRLSTPNVLRAFFRFLRDLKKFRSHGRMAIVAPLLLVPAECEEKSKEGSCWESFHARALSEGEKTHFRNLYQKGGAESRGEGAKDSGAWQGRRQFRWFNNEEAKQRMRELFLAPERRAVSGLTEEELESRLAVIDEMGIVPRSVSQGACGSCYANAVSGMYSTRGYMHMIENPSEFSMEDLEAVVKPRARLSVFQGGWCNVLNQGCGGGYPFLHAKAIHDRGVAFRSCENAVRERLGFGNLEVDASDTETLTSMRSVCGALGGQIDEEIHPELSEGISRARDALKSALEKEKDKGGETDSLCRYRLWVTSFGYLQGQFGLMGNSAEEQIKERLYNEGPLLVSIEPHSSFTGGETRLGAPDIPAAFQTMVQPSGGLLDPFLFQKVDHSQLLVGWGEKNGVPVWYTQNSWGQSWGLKVLENADWSGGFSEIERGIDSLAIEASAVDAQVVIRKVGSGAMGKGEGLGFSSQIEKEEVWGRNPVLMQMAEDGILREDDGGRNKD</sequence>
<dbReference type="PANTHER" id="PTHR12411">
    <property type="entry name" value="CYSTEINE PROTEASE FAMILY C1-RELATED"/>
    <property type="match status" value="1"/>
</dbReference>
<dbReference type="VEuPathDB" id="CryptoDB:Cvel_2538"/>
<evidence type="ECO:0000256" key="2">
    <source>
        <dbReference type="ARBA" id="ARBA00023145"/>
    </source>
</evidence>
<name>A0A0G4EZZ9_9ALVE</name>
<dbReference type="SUPFAM" id="SSF54001">
    <property type="entry name" value="Cysteine proteinases"/>
    <property type="match status" value="1"/>
</dbReference>
<dbReference type="SUPFAM" id="SSF75001">
    <property type="entry name" value="Dipeptidyl peptidase I (cathepsin C), exclusion domain"/>
    <property type="match status" value="1"/>
</dbReference>
<feature type="region of interest" description="Disordered" evidence="3">
    <location>
        <begin position="58"/>
        <end position="77"/>
    </location>
</feature>
<accession>A0A0G4EZZ9</accession>
<feature type="signal peptide" evidence="4">
    <location>
        <begin position="1"/>
        <end position="22"/>
    </location>
</feature>
<evidence type="ECO:0000256" key="4">
    <source>
        <dbReference type="SAM" id="SignalP"/>
    </source>
</evidence>
<reference evidence="6" key="1">
    <citation type="submission" date="2014-11" db="EMBL/GenBank/DDBJ databases">
        <authorList>
            <person name="Otto D Thomas"/>
            <person name="Naeem Raeece"/>
        </authorList>
    </citation>
    <scope>NUCLEOTIDE SEQUENCE</scope>
</reference>
<keyword evidence="2" id="KW-0865">Zymogen</keyword>
<feature type="region of interest" description="Disordered" evidence="3">
    <location>
        <begin position="173"/>
        <end position="194"/>
    </location>
</feature>
<comment type="similarity">
    <text evidence="1">Belongs to the peptidase C1 family.</text>
</comment>
<evidence type="ECO:0000313" key="6">
    <source>
        <dbReference type="EMBL" id="CEM04415.1"/>
    </source>
</evidence>
<dbReference type="Pfam" id="PF00112">
    <property type="entry name" value="Peptidase_C1"/>
    <property type="match status" value="1"/>
</dbReference>
<dbReference type="InterPro" id="IPR000668">
    <property type="entry name" value="Peptidase_C1A_C"/>
</dbReference>
<feature type="compositionally biased region" description="Basic residues" evidence="3">
    <location>
        <begin position="367"/>
        <end position="376"/>
    </location>
</feature>
<evidence type="ECO:0000256" key="1">
    <source>
        <dbReference type="ARBA" id="ARBA00008455"/>
    </source>
</evidence>
<dbReference type="InterPro" id="IPR036496">
    <property type="entry name" value="CathepsinC_exc_dom_sf"/>
</dbReference>
<evidence type="ECO:0000256" key="3">
    <source>
        <dbReference type="SAM" id="MobiDB-lite"/>
    </source>
</evidence>
<organism evidence="6">
    <name type="scientific">Chromera velia CCMP2878</name>
    <dbReference type="NCBI Taxonomy" id="1169474"/>
    <lineage>
        <taxon>Eukaryota</taxon>
        <taxon>Sar</taxon>
        <taxon>Alveolata</taxon>
        <taxon>Colpodellida</taxon>
        <taxon>Chromeraceae</taxon>
        <taxon>Chromera</taxon>
    </lineage>
</organism>
<dbReference type="InterPro" id="IPR038765">
    <property type="entry name" value="Papain-like_cys_pep_sf"/>
</dbReference>
<feature type="domain" description="Peptidase C1A papain C-terminal" evidence="5">
    <location>
        <begin position="537"/>
        <end position="847"/>
    </location>
</feature>
<gene>
    <name evidence="6" type="ORF">Cvel_2538</name>
</gene>
<dbReference type="PhylomeDB" id="A0A0G4EZZ9"/>
<dbReference type="SMART" id="SM00645">
    <property type="entry name" value="Pept_C1"/>
    <property type="match status" value="1"/>
</dbReference>
<dbReference type="Gene3D" id="2.40.128.80">
    <property type="entry name" value="Cathepsin C, exclusion domain"/>
    <property type="match status" value="1"/>
</dbReference>
<keyword evidence="4" id="KW-0732">Signal</keyword>
<feature type="compositionally biased region" description="Low complexity" evidence="3">
    <location>
        <begin position="377"/>
        <end position="387"/>
    </location>
</feature>
<dbReference type="GO" id="GO:0006508">
    <property type="term" value="P:proteolysis"/>
    <property type="evidence" value="ECO:0007669"/>
    <property type="project" value="InterPro"/>
</dbReference>
<dbReference type="AlphaFoldDB" id="A0A0G4EZZ9"/>
<feature type="region of interest" description="Disordered" evidence="3">
    <location>
        <begin position="359"/>
        <end position="387"/>
    </location>
</feature>